<dbReference type="InterPro" id="IPR052396">
    <property type="entry name" value="Meiotic_Drive_Suppr_Kinase"/>
</dbReference>
<dbReference type="SUPFAM" id="SSF56112">
    <property type="entry name" value="Protein kinase-like (PK-like)"/>
    <property type="match status" value="1"/>
</dbReference>
<protein>
    <submittedName>
        <fullName evidence="1">Predicted Ser/Thr protein kinase</fullName>
    </submittedName>
</protein>
<dbReference type="InterPro" id="IPR011009">
    <property type="entry name" value="Kinase-like_dom_sf"/>
</dbReference>
<dbReference type="eggNOG" id="arCOG01182">
    <property type="taxonomic scope" value="Archaea"/>
</dbReference>
<keyword evidence="1" id="KW-0808">Transferase</keyword>
<name>U3TEY3_9CREN</name>
<reference evidence="1 2" key="1">
    <citation type="journal article" date="2013" name="Appl. Environ. Microbiol.">
        <title>Variation of the Virus-Related Elements within Syntenic Genomes of the Hyperthermophilic Archaeon Aeropyrum.</title>
        <authorList>
            <person name="Daifuku T."/>
            <person name="Yoshida T."/>
            <person name="Kitamura T."/>
            <person name="Kawaichi S."/>
            <person name="Inoue T."/>
            <person name="Nomura K."/>
            <person name="Yoshida Y."/>
            <person name="Kuno S."/>
            <person name="Sako Y."/>
        </authorList>
    </citation>
    <scope>NUCLEOTIDE SEQUENCE [LARGE SCALE GENOMIC DNA]</scope>
    <source>
        <strain evidence="1 2">SY1</strain>
    </source>
</reference>
<proteinExistence type="predicted"/>
<dbReference type="PANTHER" id="PTHR37171:SF1">
    <property type="entry name" value="SERINE_THREONINE-PROTEIN KINASE YRZF-RELATED"/>
    <property type="match status" value="1"/>
</dbReference>
<organism evidence="1 2">
    <name type="scientific">Aeropyrum camini SY1 = JCM 12091</name>
    <dbReference type="NCBI Taxonomy" id="1198449"/>
    <lineage>
        <taxon>Archaea</taxon>
        <taxon>Thermoproteota</taxon>
        <taxon>Thermoprotei</taxon>
        <taxon>Desulfurococcales</taxon>
        <taxon>Desulfurococcaceae</taxon>
        <taxon>Aeropyrum</taxon>
    </lineage>
</organism>
<evidence type="ECO:0000313" key="2">
    <source>
        <dbReference type="Proteomes" id="UP000016887"/>
    </source>
</evidence>
<evidence type="ECO:0000313" key="1">
    <source>
        <dbReference type="EMBL" id="BAN90590.1"/>
    </source>
</evidence>
<dbReference type="KEGG" id="acj:ACAM_1121"/>
<dbReference type="GO" id="GO:0016301">
    <property type="term" value="F:kinase activity"/>
    <property type="evidence" value="ECO:0007669"/>
    <property type="project" value="UniProtKB-KW"/>
</dbReference>
<dbReference type="Proteomes" id="UP000016887">
    <property type="component" value="Chromosome"/>
</dbReference>
<dbReference type="STRING" id="1198449.ACAM_1121"/>
<dbReference type="EMBL" id="AP012489">
    <property type="protein sequence ID" value="BAN90590.1"/>
    <property type="molecule type" value="Genomic_DNA"/>
</dbReference>
<dbReference type="PANTHER" id="PTHR37171">
    <property type="entry name" value="SERINE/THREONINE-PROTEIN KINASE YRZF-RELATED"/>
    <property type="match status" value="1"/>
</dbReference>
<sequence>MEKAGVERVCSLLGKGHAGVVFLVDWRGSAAALKVRRRDSRRETLEPEARAAALAALAGAGPEVYDFSEEYIVMAPVLGPSLEDLSEEGLLRPRHILAAIEAARALDTAGILHGELHRPWRSVLFTPSKAVIIDYDSASRGCGNVVKLVSGLSRRIPGILSLVRSERFRSLAKKYYWEGCGETTYIDIVEAVKKSLS</sequence>
<dbReference type="AlphaFoldDB" id="U3TEY3"/>
<accession>U3TEY3</accession>
<gene>
    <name evidence="1" type="ORF">ACAM_1121</name>
</gene>
<dbReference type="GeneID" id="17110427"/>
<dbReference type="OrthoDB" id="86092at2157"/>
<keyword evidence="2" id="KW-1185">Reference proteome</keyword>
<dbReference type="RefSeq" id="WP_022541861.1">
    <property type="nucleotide sequence ID" value="NC_022521.1"/>
</dbReference>
<keyword evidence="1" id="KW-0418">Kinase</keyword>